<reference evidence="1 2" key="1">
    <citation type="submission" date="2017-05" db="EMBL/GenBank/DDBJ databases">
        <authorList>
            <person name="Varghese N."/>
            <person name="Submissions S."/>
        </authorList>
    </citation>
    <scope>NUCLEOTIDE SEQUENCE [LARGE SCALE GENOMIC DNA]</scope>
    <source>
        <strain evidence="1 2">DSM 29371</strain>
    </source>
</reference>
<sequence length="54" mass="5831">MKNLKKVSRQSLKKVNGGNAPECCSFYPPSLQHCCATPSSMSCPPPWADGTFPC</sequence>
<organism evidence="1 2">
    <name type="scientific">Chryseobacterium rhizoplanae</name>
    <dbReference type="NCBI Taxonomy" id="1609531"/>
    <lineage>
        <taxon>Bacteria</taxon>
        <taxon>Pseudomonadati</taxon>
        <taxon>Bacteroidota</taxon>
        <taxon>Flavobacteriia</taxon>
        <taxon>Flavobacteriales</taxon>
        <taxon>Weeksellaceae</taxon>
        <taxon>Chryseobacterium group</taxon>
        <taxon>Chryseobacterium</taxon>
    </lineage>
</organism>
<accession>A0A521FIT5</accession>
<evidence type="ECO:0008006" key="3">
    <source>
        <dbReference type="Google" id="ProtNLM"/>
    </source>
</evidence>
<gene>
    <name evidence="1" type="ORF">SAMN06265171_1169</name>
</gene>
<dbReference type="RefSeq" id="WP_167498923.1">
    <property type="nucleotide sequence ID" value="NZ_FXTC01000016.1"/>
</dbReference>
<dbReference type="AlphaFoldDB" id="A0A521FIT5"/>
<keyword evidence="2" id="KW-1185">Reference proteome</keyword>
<name>A0A521FIT5_9FLAO</name>
<evidence type="ECO:0000313" key="2">
    <source>
        <dbReference type="Proteomes" id="UP000316916"/>
    </source>
</evidence>
<dbReference type="NCBIfam" id="NF047798">
    <property type="entry name" value="leader_Chryseo"/>
    <property type="match status" value="1"/>
</dbReference>
<dbReference type="EMBL" id="FXTC01000016">
    <property type="protein sequence ID" value="SMO96123.1"/>
    <property type="molecule type" value="Genomic_DNA"/>
</dbReference>
<dbReference type="InterPro" id="IPR058074">
    <property type="entry name" value="Bacteriocin-like"/>
</dbReference>
<proteinExistence type="predicted"/>
<protein>
    <recommendedName>
        <fullName evidence="3">Bacteriocin-type signal sequence-containing protein</fullName>
    </recommendedName>
</protein>
<evidence type="ECO:0000313" key="1">
    <source>
        <dbReference type="EMBL" id="SMO96123.1"/>
    </source>
</evidence>
<dbReference type="Proteomes" id="UP000316916">
    <property type="component" value="Unassembled WGS sequence"/>
</dbReference>